<dbReference type="Gene3D" id="1.20.1060.10">
    <property type="entry name" value="Taq DNA Polymerase, Chain T, domain 4"/>
    <property type="match status" value="1"/>
</dbReference>
<dbReference type="CDD" id="cd06139">
    <property type="entry name" value="DNA_polA_I_Ecoli_like_exo"/>
    <property type="match status" value="1"/>
</dbReference>
<dbReference type="RefSeq" id="WP_213668251.1">
    <property type="nucleotide sequence ID" value="NZ_JAHCDA010000001.1"/>
</dbReference>
<dbReference type="InterPro" id="IPR020045">
    <property type="entry name" value="DNA_polI_H3TH"/>
</dbReference>
<evidence type="ECO:0000256" key="15">
    <source>
        <dbReference type="ARBA" id="ARBA00049244"/>
    </source>
</evidence>
<evidence type="ECO:0000256" key="6">
    <source>
        <dbReference type="ARBA" id="ARBA00022695"/>
    </source>
</evidence>
<dbReference type="InterPro" id="IPR008918">
    <property type="entry name" value="HhH2"/>
</dbReference>
<dbReference type="Gene3D" id="3.30.420.10">
    <property type="entry name" value="Ribonuclease H-like superfamily/Ribonuclease H"/>
    <property type="match status" value="1"/>
</dbReference>
<dbReference type="PRINTS" id="PR00868">
    <property type="entry name" value="DNAPOLI"/>
</dbReference>
<dbReference type="InterPro" id="IPR043502">
    <property type="entry name" value="DNA/RNA_pol_sf"/>
</dbReference>
<dbReference type="Gene3D" id="3.30.70.370">
    <property type="match status" value="1"/>
</dbReference>
<dbReference type="SMART" id="SM00279">
    <property type="entry name" value="HhH2"/>
    <property type="match status" value="1"/>
</dbReference>
<evidence type="ECO:0000259" key="19">
    <source>
        <dbReference type="SMART" id="SM00475"/>
    </source>
</evidence>
<dbReference type="InterPro" id="IPR012337">
    <property type="entry name" value="RNaseH-like_sf"/>
</dbReference>
<dbReference type="InterPro" id="IPR002562">
    <property type="entry name" value="3'-5'_exonuclease_dom"/>
</dbReference>
<feature type="domain" description="DNA-directed DNA polymerase family A palm" evidence="20">
    <location>
        <begin position="700"/>
        <end position="906"/>
    </location>
</feature>
<dbReference type="Pfam" id="PF01367">
    <property type="entry name" value="5_3_exonuc"/>
    <property type="match status" value="1"/>
</dbReference>
<comment type="similarity">
    <text evidence="1 17">Belongs to the DNA polymerase type-A family.</text>
</comment>
<keyword evidence="12 17" id="KW-0239">DNA-directed DNA polymerase</keyword>
<comment type="function">
    <text evidence="17">In addition to polymerase activity, this DNA polymerase exhibits 3'-5' and 5'-3' exonuclease activity.</text>
</comment>
<keyword evidence="8" id="KW-0540">Nuclease</keyword>
<dbReference type="InterPro" id="IPR001098">
    <property type="entry name" value="DNA-dir_DNA_pol_A_palm_dom"/>
</dbReference>
<feature type="domain" description="3'-5' exonuclease" evidence="18">
    <location>
        <begin position="339"/>
        <end position="532"/>
    </location>
</feature>
<dbReference type="Pfam" id="PF02739">
    <property type="entry name" value="5_3_exonuc_N"/>
    <property type="match status" value="1"/>
</dbReference>
<dbReference type="SUPFAM" id="SSF56672">
    <property type="entry name" value="DNA/RNA polymerases"/>
    <property type="match status" value="1"/>
</dbReference>
<accession>A0ABS5Q7I2</accession>
<dbReference type="InterPro" id="IPR002298">
    <property type="entry name" value="DNA_polymerase_A"/>
</dbReference>
<keyword evidence="22" id="KW-1185">Reference proteome</keyword>
<dbReference type="InterPro" id="IPR018320">
    <property type="entry name" value="DNA_polymerase_1"/>
</dbReference>
<evidence type="ECO:0000256" key="7">
    <source>
        <dbReference type="ARBA" id="ARBA00022705"/>
    </source>
</evidence>
<comment type="catalytic activity">
    <reaction evidence="15 17">
        <text>DNA(n) + a 2'-deoxyribonucleoside 5'-triphosphate = DNA(n+1) + diphosphate</text>
        <dbReference type="Rhea" id="RHEA:22508"/>
        <dbReference type="Rhea" id="RHEA-COMP:17339"/>
        <dbReference type="Rhea" id="RHEA-COMP:17340"/>
        <dbReference type="ChEBI" id="CHEBI:33019"/>
        <dbReference type="ChEBI" id="CHEBI:61560"/>
        <dbReference type="ChEBI" id="CHEBI:173112"/>
        <dbReference type="EC" id="2.7.7.7"/>
    </reaction>
</comment>
<keyword evidence="11 17" id="KW-0269">Exonuclease</keyword>
<dbReference type="Gene3D" id="1.10.150.20">
    <property type="entry name" value="5' to 3' exonuclease, C-terminal subdomain"/>
    <property type="match status" value="2"/>
</dbReference>
<comment type="caution">
    <text evidence="21">The sequence shown here is derived from an EMBL/GenBank/DDBJ whole genome shotgun (WGS) entry which is preliminary data.</text>
</comment>
<evidence type="ECO:0000259" key="20">
    <source>
        <dbReference type="SMART" id="SM00482"/>
    </source>
</evidence>
<dbReference type="CDD" id="cd08637">
    <property type="entry name" value="DNA_pol_A_pol_I_C"/>
    <property type="match status" value="1"/>
</dbReference>
<dbReference type="SMART" id="SM00482">
    <property type="entry name" value="POLAc"/>
    <property type="match status" value="1"/>
</dbReference>
<evidence type="ECO:0000256" key="2">
    <source>
        <dbReference type="ARBA" id="ARBA00011541"/>
    </source>
</evidence>
<dbReference type="SUPFAM" id="SSF53098">
    <property type="entry name" value="Ribonuclease H-like"/>
    <property type="match status" value="1"/>
</dbReference>
<evidence type="ECO:0000256" key="14">
    <source>
        <dbReference type="ARBA" id="ARBA00023204"/>
    </source>
</evidence>
<evidence type="ECO:0000313" key="22">
    <source>
        <dbReference type="Proteomes" id="UP000766336"/>
    </source>
</evidence>
<evidence type="ECO:0000256" key="8">
    <source>
        <dbReference type="ARBA" id="ARBA00022722"/>
    </source>
</evidence>
<dbReference type="InterPro" id="IPR036397">
    <property type="entry name" value="RNaseH_sf"/>
</dbReference>
<dbReference type="CDD" id="cd09898">
    <property type="entry name" value="H3TH_53EXO"/>
    <property type="match status" value="1"/>
</dbReference>
<gene>
    <name evidence="17 21" type="primary">polA</name>
    <name evidence="21" type="ORF">KHU32_01335</name>
</gene>
<dbReference type="SUPFAM" id="SSF47807">
    <property type="entry name" value="5' to 3' exonuclease, C-terminal subdomain"/>
    <property type="match status" value="1"/>
</dbReference>
<dbReference type="SMART" id="SM00475">
    <property type="entry name" value="53EXOc"/>
    <property type="match status" value="1"/>
</dbReference>
<dbReference type="SMART" id="SM00474">
    <property type="entry name" value="35EXOc"/>
    <property type="match status" value="1"/>
</dbReference>
<dbReference type="InterPro" id="IPR002421">
    <property type="entry name" value="5-3_exonuclease"/>
</dbReference>
<keyword evidence="7 17" id="KW-0235">DNA replication</keyword>
<dbReference type="InterPro" id="IPR029060">
    <property type="entry name" value="PIN-like_dom_sf"/>
</dbReference>
<sequence>MTDIIDGAALDGSVIPSAEPRTPPPGDPHLILIDGSGYIFRAYHALPPMTRPDGTPVNAVFGFAQMLEKFLNQHSSSHIAVVFDSARQTFRQEIYAAYKAHRPEPPEELIPQFALIREATEAFGVAQVELPGYEADDLIACYAKAFEAEGGRVTIVSSDKDLMQLVRERVIMLDPIKQKPIREPEVLEKFGVPPNKVAEVQALAGDPTDNVPGVPGIGIKTAATLLTEYGDLESLLARAGEIKQPKRRELLLTHAEQARISLRLVTLDCDAPLPLPVETLVARSPEPVRLAAFLAENNFRTLLARLGLGDGAPPNRPRPVAAPLADEPADPLEIPFGNYDCVTDLETLKTWVAKGRAAGVIGLDTETNSLDALAADLVGICLAVAPGKACYIPLRHAGADLLTESPAQIPAEAAIEALRPLLEDPAVLKVLHNAKYDLEVLANPKNGGIQVAPLDDTMMISYALEAGAHGHGMDELSQLHLRHKPISFDEVTGTGRARIPFAHVPLDRATAYAAEDPDVTLRLWHTLKPRLREARALALYEQVERRMIPVLAAMEQAGVKVDGQELARIGTDFGERLVVLEAECHRLAGRAFNVGSPKQLGEVLFDEMGLKGGKKGKTGAYSTDASVLEDLAAQGNPLPRVVLQHRQLAKLKSTYVEGLTAQIAADGRVHTDYSLASTSTGRLASTEPNLQNIPIRNEEGMKIRRAFVAEPGHVLMSADYSQIELRLLAHLAEVPTLREAFEKGEDIHSRTAAEIFHLDPANVDKEARRRAKTINFGIIYGMSAFGLGGRLGIPAGEARGIIDAYFAQYPGIRNEMERLKDEARMKGYVLSPFGRRLWIQDIGAKDPVRRAGAERQAINAPFQGGAAEIIKRAMVRTPRALREAGLKTRMLLQVHDELVFEVPEAEVEAAGATIRKVMEGVAELRVPLLVEVGQGASWAEAH</sequence>
<dbReference type="PANTHER" id="PTHR10133:SF27">
    <property type="entry name" value="DNA POLYMERASE NU"/>
    <property type="match status" value="1"/>
</dbReference>
<keyword evidence="14 17" id="KW-0234">DNA repair</keyword>
<dbReference type="SUPFAM" id="SSF88723">
    <property type="entry name" value="PIN domain-like"/>
    <property type="match status" value="1"/>
</dbReference>
<dbReference type="Pfam" id="PF01612">
    <property type="entry name" value="DNA_pol_A_exo1"/>
    <property type="match status" value="1"/>
</dbReference>
<evidence type="ECO:0000256" key="9">
    <source>
        <dbReference type="ARBA" id="ARBA00022763"/>
    </source>
</evidence>
<dbReference type="Proteomes" id="UP000766336">
    <property type="component" value="Unassembled WGS sequence"/>
</dbReference>
<dbReference type="Gene3D" id="3.40.50.1010">
    <property type="entry name" value="5'-nuclease"/>
    <property type="match status" value="1"/>
</dbReference>
<evidence type="ECO:0000256" key="4">
    <source>
        <dbReference type="ARBA" id="ARBA00020311"/>
    </source>
</evidence>
<evidence type="ECO:0000256" key="17">
    <source>
        <dbReference type="RuleBase" id="RU004460"/>
    </source>
</evidence>
<evidence type="ECO:0000256" key="10">
    <source>
        <dbReference type="ARBA" id="ARBA00022801"/>
    </source>
</evidence>
<dbReference type="InterPro" id="IPR019760">
    <property type="entry name" value="DNA-dir_DNA_pol_A_CS"/>
</dbReference>
<evidence type="ECO:0000256" key="5">
    <source>
        <dbReference type="ARBA" id="ARBA00022679"/>
    </source>
</evidence>
<evidence type="ECO:0000256" key="12">
    <source>
        <dbReference type="ARBA" id="ARBA00022932"/>
    </source>
</evidence>
<organism evidence="21 22">
    <name type="scientific">Roseococcus pinisoli</name>
    <dbReference type="NCBI Taxonomy" id="2835040"/>
    <lineage>
        <taxon>Bacteria</taxon>
        <taxon>Pseudomonadati</taxon>
        <taxon>Pseudomonadota</taxon>
        <taxon>Alphaproteobacteria</taxon>
        <taxon>Acetobacterales</taxon>
        <taxon>Roseomonadaceae</taxon>
        <taxon>Roseococcus</taxon>
    </lineage>
</organism>
<dbReference type="NCBIfam" id="TIGR00593">
    <property type="entry name" value="pola"/>
    <property type="match status" value="1"/>
</dbReference>
<evidence type="ECO:0000256" key="11">
    <source>
        <dbReference type="ARBA" id="ARBA00022839"/>
    </source>
</evidence>
<dbReference type="GO" id="GO:0003887">
    <property type="term" value="F:DNA-directed DNA polymerase activity"/>
    <property type="evidence" value="ECO:0007669"/>
    <property type="project" value="UniProtKB-EC"/>
</dbReference>
<keyword evidence="9 17" id="KW-0227">DNA damage</keyword>
<reference evidence="21 22" key="1">
    <citation type="submission" date="2021-05" db="EMBL/GenBank/DDBJ databases">
        <title>Roseococcus sp. XZZS9, whole genome shotgun sequencing project.</title>
        <authorList>
            <person name="Zhao G."/>
            <person name="Shen L."/>
        </authorList>
    </citation>
    <scope>NUCLEOTIDE SEQUENCE [LARGE SCALE GENOMIC DNA]</scope>
    <source>
        <strain evidence="21 22">XZZS9</strain>
    </source>
</reference>
<dbReference type="NCBIfam" id="NF004397">
    <property type="entry name" value="PRK05755.1"/>
    <property type="match status" value="1"/>
</dbReference>
<protein>
    <recommendedName>
        <fullName evidence="4 16">DNA polymerase I</fullName>
        <ecNumber evidence="3 16">2.7.7.7</ecNumber>
    </recommendedName>
</protein>
<dbReference type="EC" id="2.7.7.7" evidence="3 16"/>
<evidence type="ECO:0000259" key="18">
    <source>
        <dbReference type="SMART" id="SM00474"/>
    </source>
</evidence>
<comment type="subunit">
    <text evidence="2">Single-chain monomer with multiple functions.</text>
</comment>
<evidence type="ECO:0000256" key="16">
    <source>
        <dbReference type="NCBIfam" id="TIGR00593"/>
    </source>
</evidence>
<proteinExistence type="inferred from homology"/>
<dbReference type="InterPro" id="IPR036279">
    <property type="entry name" value="5-3_exonuclease_C_sf"/>
</dbReference>
<keyword evidence="5 17" id="KW-0808">Transferase</keyword>
<keyword evidence="10 17" id="KW-0378">Hydrolase</keyword>
<keyword evidence="13 17" id="KW-0238">DNA-binding</keyword>
<dbReference type="CDD" id="cd09859">
    <property type="entry name" value="PIN_53EXO"/>
    <property type="match status" value="1"/>
</dbReference>
<dbReference type="InterPro" id="IPR020046">
    <property type="entry name" value="5-3_exonucl_a-hlix_arch_N"/>
</dbReference>
<evidence type="ECO:0000256" key="13">
    <source>
        <dbReference type="ARBA" id="ARBA00023125"/>
    </source>
</evidence>
<keyword evidence="6 17" id="KW-0548">Nucleotidyltransferase</keyword>
<dbReference type="PANTHER" id="PTHR10133">
    <property type="entry name" value="DNA POLYMERASE I"/>
    <property type="match status" value="1"/>
</dbReference>
<feature type="domain" description="5'-3' exonuclease" evidence="19">
    <location>
        <begin position="27"/>
        <end position="283"/>
    </location>
</feature>
<evidence type="ECO:0000313" key="21">
    <source>
        <dbReference type="EMBL" id="MBS7809560.1"/>
    </source>
</evidence>
<name>A0ABS5Q7I2_9PROT</name>
<dbReference type="EMBL" id="JAHCDA010000001">
    <property type="protein sequence ID" value="MBS7809560.1"/>
    <property type="molecule type" value="Genomic_DNA"/>
</dbReference>
<evidence type="ECO:0000256" key="3">
    <source>
        <dbReference type="ARBA" id="ARBA00012417"/>
    </source>
</evidence>
<evidence type="ECO:0000256" key="1">
    <source>
        <dbReference type="ARBA" id="ARBA00007705"/>
    </source>
</evidence>
<dbReference type="Pfam" id="PF00476">
    <property type="entry name" value="DNA_pol_A"/>
    <property type="match status" value="1"/>
</dbReference>
<dbReference type="PROSITE" id="PS00447">
    <property type="entry name" value="DNA_POLYMERASE_A"/>
    <property type="match status" value="1"/>
</dbReference>